<evidence type="ECO:0000256" key="5">
    <source>
        <dbReference type="ARBA" id="ARBA00022692"/>
    </source>
</evidence>
<dbReference type="InterPro" id="IPR050324">
    <property type="entry name" value="CDP-alcohol_PTase-I"/>
</dbReference>
<evidence type="ECO:0000256" key="10">
    <source>
        <dbReference type="ARBA" id="ARBA00023264"/>
    </source>
</evidence>
<feature type="transmembrane region" description="Helical" evidence="13">
    <location>
        <begin position="146"/>
        <end position="166"/>
    </location>
</feature>
<evidence type="ECO:0000256" key="3">
    <source>
        <dbReference type="ARBA" id="ARBA00022516"/>
    </source>
</evidence>
<dbReference type="PIRSF" id="PIRSF000847">
    <property type="entry name" value="Phos_ph_gly_syn"/>
    <property type="match status" value="1"/>
</dbReference>
<evidence type="ECO:0000256" key="8">
    <source>
        <dbReference type="ARBA" id="ARBA00023136"/>
    </source>
</evidence>
<comment type="subcellular location">
    <subcellularLocation>
        <location evidence="1">Membrane</location>
        <topology evidence="1">Multi-pass membrane protein</topology>
    </subcellularLocation>
</comment>
<evidence type="ECO:0000313" key="14">
    <source>
        <dbReference type="EMBL" id="GIG95327.1"/>
    </source>
</evidence>
<evidence type="ECO:0000256" key="13">
    <source>
        <dbReference type="SAM" id="Phobius"/>
    </source>
</evidence>
<evidence type="ECO:0000256" key="9">
    <source>
        <dbReference type="ARBA" id="ARBA00023209"/>
    </source>
</evidence>
<name>A0ABQ4EM58_9ACTN</name>
<dbReference type="Proteomes" id="UP000621500">
    <property type="component" value="Unassembled WGS sequence"/>
</dbReference>
<dbReference type="InterPro" id="IPR048254">
    <property type="entry name" value="CDP_ALCOHOL_P_TRANSF_CS"/>
</dbReference>
<dbReference type="EMBL" id="BONX01000009">
    <property type="protein sequence ID" value="GIG95327.1"/>
    <property type="molecule type" value="Genomic_DNA"/>
</dbReference>
<gene>
    <name evidence="14" type="ORF">Pma05_19000</name>
</gene>
<reference evidence="14 15" key="1">
    <citation type="submission" date="2021-01" db="EMBL/GenBank/DDBJ databases">
        <title>Whole genome shotgun sequence of Plantactinospora mayteni NBRC 109088.</title>
        <authorList>
            <person name="Komaki H."/>
            <person name="Tamura T."/>
        </authorList>
    </citation>
    <scope>NUCLEOTIDE SEQUENCE [LARGE SCALE GENOMIC DNA]</scope>
    <source>
        <strain evidence="14 15">NBRC 109088</strain>
    </source>
</reference>
<evidence type="ECO:0000256" key="7">
    <source>
        <dbReference type="ARBA" id="ARBA00023098"/>
    </source>
</evidence>
<dbReference type="PANTHER" id="PTHR14269:SF62">
    <property type="entry name" value="CDP-DIACYLGLYCEROL--GLYCEROL-3-PHOSPHATE 3-PHOSPHATIDYLTRANSFERASE 1, CHLOROPLASTIC"/>
    <property type="match status" value="1"/>
</dbReference>
<keyword evidence="10" id="KW-1208">Phospholipid metabolism</keyword>
<feature type="compositionally biased region" description="Basic and acidic residues" evidence="12">
    <location>
        <begin position="1"/>
        <end position="10"/>
    </location>
</feature>
<keyword evidence="4 11" id="KW-0808">Transferase</keyword>
<evidence type="ECO:0000256" key="12">
    <source>
        <dbReference type="SAM" id="MobiDB-lite"/>
    </source>
</evidence>
<evidence type="ECO:0000256" key="2">
    <source>
        <dbReference type="ARBA" id="ARBA00010441"/>
    </source>
</evidence>
<proteinExistence type="inferred from homology"/>
<dbReference type="RefSeq" id="WP_372441444.1">
    <property type="nucleotide sequence ID" value="NZ_BAAAZQ010000009.1"/>
</dbReference>
<comment type="caution">
    <text evidence="14">The sequence shown here is derived from an EMBL/GenBank/DDBJ whole genome shotgun (WGS) entry which is preliminary data.</text>
</comment>
<sequence>MSRRPARADDAQPTGDAAAGPAGSTGRILTVPNLISFVRLLGVPLFLYLFLVAEADVAAVVVLAVGGMSDWVDGFVARRLRQVSRLGELLDPVADRLYILATLIALTVRDVVPWQFTVALLARDAVMTVNLAVLRRYGYQPPPVHYLGKTATFVLLAAFPVLLLAATVPGAATVAGAIGWGLALWGLGLYWLAGGLYLIQAGRLIRAARAEAG</sequence>
<dbReference type="InterPro" id="IPR043130">
    <property type="entry name" value="CDP-OH_PTrfase_TM_dom"/>
</dbReference>
<keyword evidence="15" id="KW-1185">Reference proteome</keyword>
<keyword evidence="5 13" id="KW-0812">Transmembrane</keyword>
<dbReference type="Gene3D" id="1.20.120.1760">
    <property type="match status" value="1"/>
</dbReference>
<evidence type="ECO:0000256" key="11">
    <source>
        <dbReference type="RuleBase" id="RU003750"/>
    </source>
</evidence>
<accession>A0ABQ4EM58</accession>
<keyword evidence="8 13" id="KW-0472">Membrane</keyword>
<evidence type="ECO:0000313" key="15">
    <source>
        <dbReference type="Proteomes" id="UP000621500"/>
    </source>
</evidence>
<keyword evidence="6 13" id="KW-1133">Transmembrane helix</keyword>
<feature type="transmembrane region" description="Helical" evidence="13">
    <location>
        <begin position="178"/>
        <end position="199"/>
    </location>
</feature>
<organism evidence="14 15">
    <name type="scientific">Plantactinospora mayteni</name>
    <dbReference type="NCBI Taxonomy" id="566021"/>
    <lineage>
        <taxon>Bacteria</taxon>
        <taxon>Bacillati</taxon>
        <taxon>Actinomycetota</taxon>
        <taxon>Actinomycetes</taxon>
        <taxon>Micromonosporales</taxon>
        <taxon>Micromonosporaceae</taxon>
        <taxon>Plantactinospora</taxon>
    </lineage>
</organism>
<evidence type="ECO:0000256" key="6">
    <source>
        <dbReference type="ARBA" id="ARBA00022989"/>
    </source>
</evidence>
<evidence type="ECO:0000256" key="1">
    <source>
        <dbReference type="ARBA" id="ARBA00004141"/>
    </source>
</evidence>
<keyword evidence="7" id="KW-0443">Lipid metabolism</keyword>
<keyword evidence="9" id="KW-0594">Phospholipid biosynthesis</keyword>
<dbReference type="PROSITE" id="PS00379">
    <property type="entry name" value="CDP_ALCOHOL_P_TRANSF"/>
    <property type="match status" value="1"/>
</dbReference>
<dbReference type="PANTHER" id="PTHR14269">
    <property type="entry name" value="CDP-DIACYLGLYCEROL--GLYCEROL-3-PHOSPHATE 3-PHOSPHATIDYLTRANSFERASE-RELATED"/>
    <property type="match status" value="1"/>
</dbReference>
<keyword evidence="3" id="KW-0444">Lipid biosynthesis</keyword>
<evidence type="ECO:0000256" key="4">
    <source>
        <dbReference type="ARBA" id="ARBA00022679"/>
    </source>
</evidence>
<protein>
    <submittedName>
        <fullName evidence="14">CDP-diacylglycerol--glycerol-3-phosphate 3-phosphatidyltransferase</fullName>
    </submittedName>
</protein>
<feature type="transmembrane region" description="Helical" evidence="13">
    <location>
        <begin position="114"/>
        <end position="134"/>
    </location>
</feature>
<dbReference type="InterPro" id="IPR004570">
    <property type="entry name" value="Phosphatidylglycerol_P_synth"/>
</dbReference>
<dbReference type="InterPro" id="IPR000462">
    <property type="entry name" value="CDP-OH_P_trans"/>
</dbReference>
<dbReference type="Pfam" id="PF01066">
    <property type="entry name" value="CDP-OH_P_transf"/>
    <property type="match status" value="1"/>
</dbReference>
<feature type="region of interest" description="Disordered" evidence="12">
    <location>
        <begin position="1"/>
        <end position="22"/>
    </location>
</feature>
<comment type="similarity">
    <text evidence="2 11">Belongs to the CDP-alcohol phosphatidyltransferase class-I family.</text>
</comment>